<evidence type="ECO:0000259" key="3">
    <source>
        <dbReference type="PROSITE" id="PS50043"/>
    </source>
</evidence>
<keyword evidence="1" id="KW-0547">Nucleotide-binding</keyword>
<dbReference type="SUPFAM" id="SSF52540">
    <property type="entry name" value="P-loop containing nucleoside triphosphate hydrolases"/>
    <property type="match status" value="1"/>
</dbReference>
<dbReference type="InterPro" id="IPR016032">
    <property type="entry name" value="Sig_transdc_resp-reg_C-effctor"/>
</dbReference>
<dbReference type="SUPFAM" id="SSF46894">
    <property type="entry name" value="C-terminal effector domain of the bipartite response regulators"/>
    <property type="match status" value="1"/>
</dbReference>
<dbReference type="Pfam" id="PF00196">
    <property type="entry name" value="GerE"/>
    <property type="match status" value="1"/>
</dbReference>
<proteinExistence type="predicted"/>
<gene>
    <name evidence="4" type="ORF">Val02_29800</name>
</gene>
<dbReference type="PANTHER" id="PTHR16305">
    <property type="entry name" value="TESTICULAR SOLUBLE ADENYLYL CYCLASE"/>
    <property type="match status" value="1"/>
</dbReference>
<feature type="domain" description="HTH luxR-type" evidence="3">
    <location>
        <begin position="832"/>
        <end position="897"/>
    </location>
</feature>
<dbReference type="Proteomes" id="UP000619260">
    <property type="component" value="Unassembled WGS sequence"/>
</dbReference>
<dbReference type="Pfam" id="PF13191">
    <property type="entry name" value="AAA_16"/>
    <property type="match status" value="1"/>
</dbReference>
<dbReference type="GO" id="GO:0006355">
    <property type="term" value="P:regulation of DNA-templated transcription"/>
    <property type="evidence" value="ECO:0007669"/>
    <property type="project" value="InterPro"/>
</dbReference>
<evidence type="ECO:0000256" key="1">
    <source>
        <dbReference type="ARBA" id="ARBA00022741"/>
    </source>
</evidence>
<dbReference type="InterPro" id="IPR027417">
    <property type="entry name" value="P-loop_NTPase"/>
</dbReference>
<dbReference type="GO" id="GO:0005524">
    <property type="term" value="F:ATP binding"/>
    <property type="evidence" value="ECO:0007669"/>
    <property type="project" value="UniProtKB-KW"/>
</dbReference>
<dbReference type="Gene3D" id="3.40.50.300">
    <property type="entry name" value="P-loop containing nucleotide triphosphate hydrolases"/>
    <property type="match status" value="1"/>
</dbReference>
<reference evidence="4" key="1">
    <citation type="submission" date="2021-01" db="EMBL/GenBank/DDBJ databases">
        <title>Whole genome shotgun sequence of Virgisporangium aliadipatigenens NBRC 105644.</title>
        <authorList>
            <person name="Komaki H."/>
            <person name="Tamura T."/>
        </authorList>
    </citation>
    <scope>NUCLEOTIDE SEQUENCE</scope>
    <source>
        <strain evidence="4">NBRC 105644</strain>
    </source>
</reference>
<dbReference type="AlphaFoldDB" id="A0A8J3YIR5"/>
<protein>
    <submittedName>
        <fullName evidence="4">LuxR family transcriptional regulator</fullName>
    </submittedName>
</protein>
<dbReference type="PANTHER" id="PTHR16305:SF35">
    <property type="entry name" value="TRANSCRIPTIONAL ACTIVATOR DOMAIN"/>
    <property type="match status" value="1"/>
</dbReference>
<name>A0A8J3YIR5_9ACTN</name>
<dbReference type="GO" id="GO:0005737">
    <property type="term" value="C:cytoplasm"/>
    <property type="evidence" value="ECO:0007669"/>
    <property type="project" value="TreeGrafter"/>
</dbReference>
<dbReference type="InterPro" id="IPR036388">
    <property type="entry name" value="WH-like_DNA-bd_sf"/>
</dbReference>
<keyword evidence="2" id="KW-0067">ATP-binding</keyword>
<dbReference type="Gene3D" id="1.10.10.10">
    <property type="entry name" value="Winged helix-like DNA-binding domain superfamily/Winged helix DNA-binding domain"/>
    <property type="match status" value="1"/>
</dbReference>
<dbReference type="InterPro" id="IPR000792">
    <property type="entry name" value="Tscrpt_reg_LuxR_C"/>
</dbReference>
<evidence type="ECO:0000313" key="4">
    <source>
        <dbReference type="EMBL" id="GIJ46094.1"/>
    </source>
</evidence>
<sequence length="900" mass="94609">MQPDALLGREKEFRQVTDVVAAASSGAGGVLVLSGEAGIGKTALLERAARAAAGFQVLRASGAEFEQELPYAALHQLCVPVLRHAGEIPQRHREALRVAFGLTAGTPDPFRVGLAVLELIAAAARDRPLLCVVDDAQWLDAASSKALVFLARRIAADAIAILLAVRAPVPPLSSNGPAGELAALPELVVGALSDESARQLLTARSPVALDERVRDRLVAEANGNPLALLELPRAGGFALPETGSVSNRVEQAFQGRLRDLSAGARLLLTVASADPTGDPALLWPAVRLLGVAAEPASAEAEATGLAEFSTRVRFCHPLARSAVYRAAGAAERRAAHGALAEITDPFTAPDRRAWHRAQATVSPNAEIAADLQRCAARAQARGGMAAAAAFRQRAAELTPEAGERIDRTMDAAEAHLAADDTGAAEALLTTVETADLDDFRRARVELLHGRIAFTRPGDGTGPALMAAAARRLAALDVRRARECYLDALEASLLAGRGGGFVPRILTAARSAPPADSPDMLAALLRLDAGEHRAVAPMLAELLHADRRPMWTRWAGLASMISTELWDPHATAIIAQWLVKAGRESGSPTQLRLGLAQTATDATFTGNIGLALAALAEEGAIADAAGAAPLVYPRLQLAALRGRRAEARSLFEAAGRAVTADGAGQVTNLDWTTAMLHNGLGDYPAALAAARRATAPGRLFLAGVALPELIEAAVRCREDALAAEAMASLTERTEASGTPAGRGIAAYARGLVTGVEDHFREAVERLAETPLVPHRGRAHLLYGEWLRRQGRRRDGVGQLRLAHELLDAAGADSFARRAAEELRACGEGVRQRAEKSFDSLTAQEAAVARLVASGATSNEAAVQLFISKRTVDAHLRNIFRKLGVSSRRQLKGHPAVLAVLA</sequence>
<comment type="caution">
    <text evidence="4">The sequence shown here is derived from an EMBL/GenBank/DDBJ whole genome shotgun (WGS) entry which is preliminary data.</text>
</comment>
<dbReference type="GO" id="GO:0004016">
    <property type="term" value="F:adenylate cyclase activity"/>
    <property type="evidence" value="ECO:0007669"/>
    <property type="project" value="TreeGrafter"/>
</dbReference>
<dbReference type="PRINTS" id="PR00038">
    <property type="entry name" value="HTHLUXR"/>
</dbReference>
<dbReference type="SMART" id="SM00421">
    <property type="entry name" value="HTH_LUXR"/>
    <property type="match status" value="1"/>
</dbReference>
<dbReference type="InterPro" id="IPR041664">
    <property type="entry name" value="AAA_16"/>
</dbReference>
<dbReference type="EMBL" id="BOPF01000009">
    <property type="protein sequence ID" value="GIJ46094.1"/>
    <property type="molecule type" value="Genomic_DNA"/>
</dbReference>
<dbReference type="CDD" id="cd06170">
    <property type="entry name" value="LuxR_C_like"/>
    <property type="match status" value="1"/>
</dbReference>
<dbReference type="PROSITE" id="PS50043">
    <property type="entry name" value="HTH_LUXR_2"/>
    <property type="match status" value="1"/>
</dbReference>
<evidence type="ECO:0000256" key="2">
    <source>
        <dbReference type="ARBA" id="ARBA00022840"/>
    </source>
</evidence>
<dbReference type="RefSeq" id="WP_203899628.1">
    <property type="nucleotide sequence ID" value="NZ_BOPF01000009.1"/>
</dbReference>
<accession>A0A8J3YIR5</accession>
<keyword evidence="5" id="KW-1185">Reference proteome</keyword>
<organism evidence="4 5">
    <name type="scientific">Virgisporangium aliadipatigenens</name>
    <dbReference type="NCBI Taxonomy" id="741659"/>
    <lineage>
        <taxon>Bacteria</taxon>
        <taxon>Bacillati</taxon>
        <taxon>Actinomycetota</taxon>
        <taxon>Actinomycetes</taxon>
        <taxon>Micromonosporales</taxon>
        <taxon>Micromonosporaceae</taxon>
        <taxon>Virgisporangium</taxon>
    </lineage>
</organism>
<evidence type="ECO:0000313" key="5">
    <source>
        <dbReference type="Proteomes" id="UP000619260"/>
    </source>
</evidence>
<dbReference type="GO" id="GO:0003677">
    <property type="term" value="F:DNA binding"/>
    <property type="evidence" value="ECO:0007669"/>
    <property type="project" value="InterPro"/>
</dbReference>